<proteinExistence type="predicted"/>
<accession>A0A9P3L798</accession>
<feature type="transmembrane region" description="Helical" evidence="2">
    <location>
        <begin position="46"/>
        <end position="66"/>
    </location>
</feature>
<feature type="transmembrane region" description="Helical" evidence="2">
    <location>
        <begin position="596"/>
        <end position="619"/>
    </location>
</feature>
<reference evidence="3 4" key="1">
    <citation type="submission" date="2021-08" db="EMBL/GenBank/DDBJ databases">
        <title>Draft Genome Sequence of Phanerochaete sordida strain YK-624.</title>
        <authorList>
            <person name="Mori T."/>
            <person name="Dohra H."/>
            <person name="Suzuki T."/>
            <person name="Kawagishi H."/>
            <person name="Hirai H."/>
        </authorList>
    </citation>
    <scope>NUCLEOTIDE SEQUENCE [LARGE SCALE GENOMIC DNA]</scope>
    <source>
        <strain evidence="3 4">YK-624</strain>
    </source>
</reference>
<feature type="transmembrane region" description="Helical" evidence="2">
    <location>
        <begin position="155"/>
        <end position="179"/>
    </location>
</feature>
<name>A0A9P3L798_9APHY</name>
<feature type="transmembrane region" description="Helical" evidence="2">
    <location>
        <begin position="132"/>
        <end position="149"/>
    </location>
</feature>
<dbReference type="AlphaFoldDB" id="A0A9P3L798"/>
<feature type="transmembrane region" description="Helical" evidence="2">
    <location>
        <begin position="86"/>
        <end position="111"/>
    </location>
</feature>
<dbReference type="Proteomes" id="UP000703269">
    <property type="component" value="Unassembled WGS sequence"/>
</dbReference>
<keyword evidence="4" id="KW-1185">Reference proteome</keyword>
<comment type="caution">
    <text evidence="3">The sequence shown here is derived from an EMBL/GenBank/DDBJ whole genome shotgun (WGS) entry which is preliminary data.</text>
</comment>
<organism evidence="3 4">
    <name type="scientific">Phanerochaete sordida</name>
    <dbReference type="NCBI Taxonomy" id="48140"/>
    <lineage>
        <taxon>Eukaryota</taxon>
        <taxon>Fungi</taxon>
        <taxon>Dikarya</taxon>
        <taxon>Basidiomycota</taxon>
        <taxon>Agaricomycotina</taxon>
        <taxon>Agaricomycetes</taxon>
        <taxon>Polyporales</taxon>
        <taxon>Phanerochaetaceae</taxon>
        <taxon>Phanerochaete</taxon>
    </lineage>
</organism>
<keyword evidence="2" id="KW-0472">Membrane</keyword>
<evidence type="ECO:0000256" key="1">
    <source>
        <dbReference type="SAM" id="MobiDB-lite"/>
    </source>
</evidence>
<evidence type="ECO:0000313" key="3">
    <source>
        <dbReference type="EMBL" id="GJE84279.1"/>
    </source>
</evidence>
<dbReference type="EMBL" id="BPQB01000001">
    <property type="protein sequence ID" value="GJE84279.1"/>
    <property type="molecule type" value="Genomic_DNA"/>
</dbReference>
<keyword evidence="2" id="KW-0812">Transmembrane</keyword>
<feature type="region of interest" description="Disordered" evidence="1">
    <location>
        <begin position="1"/>
        <end position="29"/>
    </location>
</feature>
<protein>
    <submittedName>
        <fullName evidence="3">Uncharacterized protein</fullName>
    </submittedName>
</protein>
<gene>
    <name evidence="3" type="ORF">PsYK624_003550</name>
</gene>
<keyword evidence="2" id="KW-1133">Transmembrane helix</keyword>
<evidence type="ECO:0000256" key="2">
    <source>
        <dbReference type="SAM" id="Phobius"/>
    </source>
</evidence>
<evidence type="ECO:0000313" key="4">
    <source>
        <dbReference type="Proteomes" id="UP000703269"/>
    </source>
</evidence>
<dbReference type="OrthoDB" id="2644397at2759"/>
<sequence length="698" mass="74852">MDPETASQKSRRSSADGEAPQPGKDECTKHDVRPSRWCWSAYHVQALLCISAHILLILAHIALLILCLGNYEHSVTFALTESSLKWYPTIATTVVQVIGTAALTVLVALTQSLAFRRDLHVRQTLTALHDKGAAWLGFGAALLALWGQLKLRAAVGGVVYITAYLFGVWLLHITIPVVLDVVPYNATVPTVHRTTLANLTTQNATSASAYDILAVYDQMASFGPGLQENMIYDVIPQVASAVGNATVNASVYTVECAAYNPPESSINASTWAYVKPEALNMVFLGDDAPYIGLNTMSIPFLATFPYNASAIYTAQLTGCLPGECSNPILLLSPVSVLDSEGRLGSSWAPIPPVFVVNSGTPAMITALQLLACNVNISNFHIDVAADTRLPVNGVPGSQPSGLWKNWTLPSDMTMTDQLRFAQSQPFYSPPSGHGSAASVVIGSNVTVPSPAAPPVYFSPSEWDPGAMSINGDNSSAAQFANMILKDITLMVTLTPTAFDVFLNEDLGTTTHNRTNVTLAEINRSLAKTLAAVAWYGNNVNYSASHSIAGIEAMAGIYEAYTPPPLAGLAINSSAELDALYGEATIMVLVQRLRLNLSLAAITIGLVASIGLLVICALMIQPPEWPWDLSGAHTDVDSGGLLQYTWLLGHEPHLADVDPSELQSLRRAGMFEVNMIDRIRKRMDPRVSSFDIKGTDTVE</sequence>